<dbReference type="EMBL" id="JAHUTJ010034476">
    <property type="protein sequence ID" value="MED6277971.1"/>
    <property type="molecule type" value="Genomic_DNA"/>
</dbReference>
<proteinExistence type="predicted"/>
<reference evidence="1 2" key="1">
    <citation type="submission" date="2021-06" db="EMBL/GenBank/DDBJ databases">
        <authorList>
            <person name="Palmer J.M."/>
        </authorList>
    </citation>
    <scope>NUCLEOTIDE SEQUENCE [LARGE SCALE GENOMIC DNA]</scope>
    <source>
        <strain evidence="1 2">CL_MEX2019</strain>
        <tissue evidence="1">Muscle</tissue>
    </source>
</reference>
<protein>
    <submittedName>
        <fullName evidence="1">Uncharacterized protein</fullName>
    </submittedName>
</protein>
<dbReference type="Proteomes" id="UP001352852">
    <property type="component" value="Unassembled WGS sequence"/>
</dbReference>
<evidence type="ECO:0000313" key="1">
    <source>
        <dbReference type="EMBL" id="MED6277971.1"/>
    </source>
</evidence>
<keyword evidence="2" id="KW-1185">Reference proteome</keyword>
<evidence type="ECO:0000313" key="2">
    <source>
        <dbReference type="Proteomes" id="UP001352852"/>
    </source>
</evidence>
<sequence length="107" mass="11645">MQAPSEQSLNEEEELPSFLCTSGCLQVISGTISGPNSSSKRTLITSKQSLVLLVFWWCWGCVIGSDYFHAGSTGQRWFECDASILKVMTRVCVCVCVCGNVSPQLSS</sequence>
<gene>
    <name evidence="1" type="ORF">CHARACLAT_018927</name>
</gene>
<accession>A0ABU7DSB9</accession>
<comment type="caution">
    <text evidence="1">The sequence shown here is derived from an EMBL/GenBank/DDBJ whole genome shotgun (WGS) entry which is preliminary data.</text>
</comment>
<name>A0ABU7DSB9_9TELE</name>
<organism evidence="1 2">
    <name type="scientific">Characodon lateralis</name>
    <dbReference type="NCBI Taxonomy" id="208331"/>
    <lineage>
        <taxon>Eukaryota</taxon>
        <taxon>Metazoa</taxon>
        <taxon>Chordata</taxon>
        <taxon>Craniata</taxon>
        <taxon>Vertebrata</taxon>
        <taxon>Euteleostomi</taxon>
        <taxon>Actinopterygii</taxon>
        <taxon>Neopterygii</taxon>
        <taxon>Teleostei</taxon>
        <taxon>Neoteleostei</taxon>
        <taxon>Acanthomorphata</taxon>
        <taxon>Ovalentaria</taxon>
        <taxon>Atherinomorphae</taxon>
        <taxon>Cyprinodontiformes</taxon>
        <taxon>Goodeidae</taxon>
        <taxon>Characodon</taxon>
    </lineage>
</organism>